<gene>
    <name evidence="2" type="ORF">MtrunA17_Chr3g0117451</name>
</gene>
<comment type="caution">
    <text evidence="2">The sequence shown here is derived from an EMBL/GenBank/DDBJ whole genome shotgun (WGS) entry which is preliminary data.</text>
</comment>
<accession>A0A396J0L6</accession>
<name>A0A396J0L6_MEDTR</name>
<dbReference type="AlphaFoldDB" id="A0A396J0L6"/>
<sequence>MIKKTRILTKASAIGPLSPPRIRLRTSALYLGSPPFKLSRLHRGMPKSTGSNENLSIPPGVTSSTKPGPEGLISSKPSEWTTKALFMPNLLSALAILKTYQKGQDKPLIRDDRDGEKRKELDPQLFSLFFIFLCEKYKT</sequence>
<evidence type="ECO:0000313" key="2">
    <source>
        <dbReference type="EMBL" id="RHN68767.1"/>
    </source>
</evidence>
<evidence type="ECO:0000256" key="1">
    <source>
        <dbReference type="SAM" id="MobiDB-lite"/>
    </source>
</evidence>
<dbReference type="Gramene" id="rna17160">
    <property type="protein sequence ID" value="RHN68767.1"/>
    <property type="gene ID" value="gene17160"/>
</dbReference>
<protein>
    <submittedName>
        <fullName evidence="2">Uncharacterized protein</fullName>
    </submittedName>
</protein>
<organism evidence="2">
    <name type="scientific">Medicago truncatula</name>
    <name type="common">Barrel medic</name>
    <name type="synonym">Medicago tribuloides</name>
    <dbReference type="NCBI Taxonomy" id="3880"/>
    <lineage>
        <taxon>Eukaryota</taxon>
        <taxon>Viridiplantae</taxon>
        <taxon>Streptophyta</taxon>
        <taxon>Embryophyta</taxon>
        <taxon>Tracheophyta</taxon>
        <taxon>Spermatophyta</taxon>
        <taxon>Magnoliopsida</taxon>
        <taxon>eudicotyledons</taxon>
        <taxon>Gunneridae</taxon>
        <taxon>Pentapetalae</taxon>
        <taxon>rosids</taxon>
        <taxon>fabids</taxon>
        <taxon>Fabales</taxon>
        <taxon>Fabaceae</taxon>
        <taxon>Papilionoideae</taxon>
        <taxon>50 kb inversion clade</taxon>
        <taxon>NPAAA clade</taxon>
        <taxon>Hologalegina</taxon>
        <taxon>IRL clade</taxon>
        <taxon>Trifolieae</taxon>
        <taxon>Medicago</taxon>
    </lineage>
</organism>
<reference evidence="2" key="1">
    <citation type="journal article" date="2018" name="Nat. Plants">
        <title>Whole-genome landscape of Medicago truncatula symbiotic genes.</title>
        <authorList>
            <person name="Pecrix Y."/>
            <person name="Gamas P."/>
            <person name="Carrere S."/>
        </authorList>
    </citation>
    <scope>NUCLEOTIDE SEQUENCE</scope>
    <source>
        <tissue evidence="2">Leaves</tissue>
    </source>
</reference>
<dbReference type="EMBL" id="PSQE01000003">
    <property type="protein sequence ID" value="RHN68767.1"/>
    <property type="molecule type" value="Genomic_DNA"/>
</dbReference>
<proteinExistence type="predicted"/>
<feature type="region of interest" description="Disordered" evidence="1">
    <location>
        <begin position="40"/>
        <end position="76"/>
    </location>
</feature>
<dbReference type="Proteomes" id="UP000265566">
    <property type="component" value="Chromosome 3"/>
</dbReference>
<feature type="compositionally biased region" description="Polar residues" evidence="1">
    <location>
        <begin position="48"/>
        <end position="66"/>
    </location>
</feature>